<name>X1NPH0_9ZZZZ</name>
<reference evidence="5" key="1">
    <citation type="journal article" date="2014" name="Front. Microbiol.">
        <title>High frequency of phylogenetically diverse reductive dehalogenase-homologous genes in deep subseafloor sedimentary metagenomes.</title>
        <authorList>
            <person name="Kawai M."/>
            <person name="Futagami T."/>
            <person name="Toyoda A."/>
            <person name="Takaki Y."/>
            <person name="Nishi S."/>
            <person name="Hori S."/>
            <person name="Arai W."/>
            <person name="Tsubouchi T."/>
            <person name="Morono Y."/>
            <person name="Uchiyama I."/>
            <person name="Ito T."/>
            <person name="Fujiyama A."/>
            <person name="Inagaki F."/>
            <person name="Takami H."/>
        </authorList>
    </citation>
    <scope>NUCLEOTIDE SEQUENCE</scope>
    <source>
        <strain evidence="5">Expedition CK06-06</strain>
    </source>
</reference>
<accession>X1NPH0</accession>
<dbReference type="Gene3D" id="3.90.220.20">
    <property type="entry name" value="DNA methylase specificity domains"/>
    <property type="match status" value="1"/>
</dbReference>
<dbReference type="InterPro" id="IPR000055">
    <property type="entry name" value="Restrct_endonuc_typeI_TRD"/>
</dbReference>
<dbReference type="Pfam" id="PF01420">
    <property type="entry name" value="Methylase_S"/>
    <property type="match status" value="1"/>
</dbReference>
<comment type="caution">
    <text evidence="5">The sequence shown here is derived from an EMBL/GenBank/DDBJ whole genome shotgun (WGS) entry which is preliminary data.</text>
</comment>
<evidence type="ECO:0000313" key="5">
    <source>
        <dbReference type="EMBL" id="GAI28705.1"/>
    </source>
</evidence>
<evidence type="ECO:0000256" key="2">
    <source>
        <dbReference type="ARBA" id="ARBA00022747"/>
    </source>
</evidence>
<protein>
    <recommendedName>
        <fullName evidence="4">Type I restriction modification DNA specificity domain-containing protein</fullName>
    </recommendedName>
</protein>
<proteinExistence type="inferred from homology"/>
<dbReference type="SUPFAM" id="SSF116734">
    <property type="entry name" value="DNA methylase specificity domain"/>
    <property type="match status" value="1"/>
</dbReference>
<dbReference type="EMBL" id="BARV01016584">
    <property type="protein sequence ID" value="GAI28705.1"/>
    <property type="molecule type" value="Genomic_DNA"/>
</dbReference>
<comment type="similarity">
    <text evidence="1">Belongs to the type-I restriction system S methylase family.</text>
</comment>
<dbReference type="GO" id="GO:0009307">
    <property type="term" value="P:DNA restriction-modification system"/>
    <property type="evidence" value="ECO:0007669"/>
    <property type="project" value="UniProtKB-KW"/>
</dbReference>
<evidence type="ECO:0000259" key="4">
    <source>
        <dbReference type="Pfam" id="PF01420"/>
    </source>
</evidence>
<organism evidence="5">
    <name type="scientific">marine sediment metagenome</name>
    <dbReference type="NCBI Taxonomy" id="412755"/>
    <lineage>
        <taxon>unclassified sequences</taxon>
        <taxon>metagenomes</taxon>
        <taxon>ecological metagenomes</taxon>
    </lineage>
</organism>
<keyword evidence="3" id="KW-0238">DNA-binding</keyword>
<gene>
    <name evidence="5" type="ORF">S06H3_28423</name>
</gene>
<dbReference type="GO" id="GO:0003677">
    <property type="term" value="F:DNA binding"/>
    <property type="evidence" value="ECO:0007669"/>
    <property type="project" value="UniProtKB-KW"/>
</dbReference>
<keyword evidence="2" id="KW-0680">Restriction system</keyword>
<dbReference type="InterPro" id="IPR044946">
    <property type="entry name" value="Restrct_endonuc_typeI_TRD_sf"/>
</dbReference>
<evidence type="ECO:0000256" key="3">
    <source>
        <dbReference type="ARBA" id="ARBA00023125"/>
    </source>
</evidence>
<feature type="non-terminal residue" evidence="5">
    <location>
        <position position="252"/>
    </location>
</feature>
<evidence type="ECO:0000256" key="1">
    <source>
        <dbReference type="ARBA" id="ARBA00010923"/>
    </source>
</evidence>
<feature type="domain" description="Type I restriction modification DNA specificity" evidence="4">
    <location>
        <begin position="35"/>
        <end position="153"/>
    </location>
</feature>
<sequence length="252" mass="28648">MTKFLDIFAPIQKGNFGLTDEAIYKSIQHGGQFVPVFGGTQEHKTTDRFVSEHGKTKYDKPITIFSGDGIIISLDGSSGCMTYITSKRFALNHHAGFFQLKEQAKQLVVPEFFSLFFEKELQEASVSEGSKTLTLTMIKSMNFDIPQYDIQKKVMLRTRPLLKVREKMNNVLSKIDFIKERVLSIDYQHYQAKDVPISEVLDCYGGNTGLTEKEIYQRVLIEGQRYEVLSASTSEETRLGSIPKDYLNGRDS</sequence>
<dbReference type="AlphaFoldDB" id="X1NPH0"/>